<evidence type="ECO:0000256" key="6">
    <source>
        <dbReference type="SAM" id="Phobius"/>
    </source>
</evidence>
<evidence type="ECO:0000259" key="7">
    <source>
        <dbReference type="Pfam" id="PF00999"/>
    </source>
</evidence>
<keyword evidence="2 6" id="KW-0812">Transmembrane</keyword>
<feature type="region of interest" description="Disordered" evidence="5">
    <location>
        <begin position="483"/>
        <end position="542"/>
    </location>
</feature>
<feature type="transmembrane region" description="Helical" evidence="6">
    <location>
        <begin position="210"/>
        <end position="234"/>
    </location>
</feature>
<feature type="transmembrane region" description="Helical" evidence="6">
    <location>
        <begin position="105"/>
        <end position="128"/>
    </location>
</feature>
<dbReference type="InterPro" id="IPR038770">
    <property type="entry name" value="Na+/solute_symporter_sf"/>
</dbReference>
<feature type="transmembrane region" description="Helical" evidence="6">
    <location>
        <begin position="336"/>
        <end position="355"/>
    </location>
</feature>
<keyword evidence="3 6" id="KW-1133">Transmembrane helix</keyword>
<dbReference type="GO" id="GO:0042391">
    <property type="term" value="P:regulation of membrane potential"/>
    <property type="evidence" value="ECO:0007669"/>
    <property type="project" value="InterPro"/>
</dbReference>
<dbReference type="PANTHER" id="PTHR31382:SF1">
    <property type="entry name" value="SODIUM ION_PROTON EXCHANGER (EUROFUNG)"/>
    <property type="match status" value="1"/>
</dbReference>
<protein>
    <recommendedName>
        <fullName evidence="7">Cation/H+ exchanger transmembrane domain-containing protein</fullName>
    </recommendedName>
</protein>
<dbReference type="EMBL" id="BTCM01000006">
    <property type="protein sequence ID" value="GMK58956.1"/>
    <property type="molecule type" value="Genomic_DNA"/>
</dbReference>
<evidence type="ECO:0000256" key="5">
    <source>
        <dbReference type="SAM" id="MobiDB-lite"/>
    </source>
</evidence>
<dbReference type="InterPro" id="IPR006153">
    <property type="entry name" value="Cation/H_exchanger_TM"/>
</dbReference>
<dbReference type="PANTHER" id="PTHR31382">
    <property type="entry name" value="NA(+)/H(+) ANTIPORTER"/>
    <property type="match status" value="1"/>
</dbReference>
<feature type="transmembrane region" description="Helical" evidence="6">
    <location>
        <begin position="42"/>
        <end position="60"/>
    </location>
</feature>
<organism evidence="8 9">
    <name type="scientific">Cutaneotrichosporon spelunceum</name>
    <dbReference type="NCBI Taxonomy" id="1672016"/>
    <lineage>
        <taxon>Eukaryota</taxon>
        <taxon>Fungi</taxon>
        <taxon>Dikarya</taxon>
        <taxon>Basidiomycota</taxon>
        <taxon>Agaricomycotina</taxon>
        <taxon>Tremellomycetes</taxon>
        <taxon>Trichosporonales</taxon>
        <taxon>Trichosporonaceae</taxon>
        <taxon>Cutaneotrichosporon</taxon>
    </lineage>
</organism>
<keyword evidence="4 6" id="KW-0472">Membrane</keyword>
<comment type="caution">
    <text evidence="8">The sequence shown here is derived from an EMBL/GenBank/DDBJ whole genome shotgun (WGS) entry which is preliminary data.</text>
</comment>
<reference evidence="8" key="2">
    <citation type="submission" date="2023-06" db="EMBL/GenBank/DDBJ databases">
        <authorList>
            <person name="Kobayashi Y."/>
            <person name="Kayamori A."/>
            <person name="Aoki K."/>
            <person name="Shiwa Y."/>
            <person name="Fujita N."/>
            <person name="Sugita T."/>
            <person name="Iwasaki W."/>
            <person name="Tanaka N."/>
            <person name="Takashima M."/>
        </authorList>
    </citation>
    <scope>NUCLEOTIDE SEQUENCE</scope>
    <source>
        <strain evidence="8">HIS016</strain>
    </source>
</reference>
<accession>A0AAD3YDC0</accession>
<dbReference type="GO" id="GO:0036376">
    <property type="term" value="P:sodium ion export across plasma membrane"/>
    <property type="evidence" value="ECO:0007669"/>
    <property type="project" value="InterPro"/>
</dbReference>
<sequence>MVKLDINETSQSLAVFGGYLVFFGLVSFYFKERFYMPEALMAFLIGIAFGPIGAGVFSPIDWVHGDEHQLNYVTYQISRIVMGLQVLFTGLNLPKKYCWREKLSLSILLLPVMTAAWFTVGLLVWALIPGMTFCEALVIGSCVTPTDPVLANSICKGSFAEKYVPVSVRNILLAEAGVNDGLGFPFMFIPLLLILRYEPGNPVSTAGGVIGQWFCDIVIYQIVVSVVLGIVIGYLARKLLRLAEKHHLIEHESYLAFCVAITFLTLGVVGILGSDDILSCFVVGNVMNWDDSYRKGSEGQAFQEVIDSLLNSGIFLFIGSIMPWEHFSNFWGITPWRLVALGLCVMLFRRLPWVWVLSPTIPALETWREALFAGYFGPIGVGALFYTQVALHWIPQESRPRLYAMVLPVVYFIIMTSIIVHGITIPFGMSLQHLLGFDPASLFSDSPIDEADITSLRSASRVDIPELPIHCNDSALSTDRISTKAVDDPNFPGSGKAESVKSGVSLPDDNEDISIQEQEASSGSVPVVSAEVPRCTSSFGPP</sequence>
<reference evidence="8" key="1">
    <citation type="journal article" date="2023" name="BMC Genomics">
        <title>Chromosome-level genome assemblies of Cutaneotrichosporon spp. (Trichosporonales, Basidiomycota) reveal imbalanced evolution between nucleotide sequences and chromosome synteny.</title>
        <authorList>
            <person name="Kobayashi Y."/>
            <person name="Kayamori A."/>
            <person name="Aoki K."/>
            <person name="Shiwa Y."/>
            <person name="Matsutani M."/>
            <person name="Fujita N."/>
            <person name="Sugita T."/>
            <person name="Iwasaki W."/>
            <person name="Tanaka N."/>
            <person name="Takashima M."/>
        </authorList>
    </citation>
    <scope>NUCLEOTIDE SEQUENCE</scope>
    <source>
        <strain evidence="8">HIS016</strain>
    </source>
</reference>
<proteinExistence type="predicted"/>
<dbReference type="GO" id="GO:0015385">
    <property type="term" value="F:sodium:proton antiporter activity"/>
    <property type="evidence" value="ECO:0007669"/>
    <property type="project" value="InterPro"/>
</dbReference>
<dbReference type="AlphaFoldDB" id="A0AAD3YDC0"/>
<feature type="transmembrane region" description="Helical" evidence="6">
    <location>
        <begin position="254"/>
        <end position="273"/>
    </location>
</feature>
<feature type="transmembrane region" description="Helical" evidence="6">
    <location>
        <begin position="375"/>
        <end position="395"/>
    </location>
</feature>
<evidence type="ECO:0000256" key="3">
    <source>
        <dbReference type="ARBA" id="ARBA00022989"/>
    </source>
</evidence>
<evidence type="ECO:0000313" key="9">
    <source>
        <dbReference type="Proteomes" id="UP001222932"/>
    </source>
</evidence>
<evidence type="ECO:0000256" key="1">
    <source>
        <dbReference type="ARBA" id="ARBA00004141"/>
    </source>
</evidence>
<evidence type="ECO:0000313" key="8">
    <source>
        <dbReference type="EMBL" id="GMK58956.1"/>
    </source>
</evidence>
<feature type="domain" description="Cation/H+ exchanger transmembrane" evidence="7">
    <location>
        <begin position="26"/>
        <end position="427"/>
    </location>
</feature>
<comment type="subcellular location">
    <subcellularLocation>
        <location evidence="1">Membrane</location>
        <topology evidence="1">Multi-pass membrane protein</topology>
    </subcellularLocation>
</comment>
<evidence type="ECO:0000256" key="4">
    <source>
        <dbReference type="ARBA" id="ARBA00023136"/>
    </source>
</evidence>
<dbReference type="Pfam" id="PF00999">
    <property type="entry name" value="Na_H_Exchanger"/>
    <property type="match status" value="1"/>
</dbReference>
<gene>
    <name evidence="8" type="ORF">CspeluHIS016_0603980</name>
</gene>
<feature type="compositionally biased region" description="Polar residues" evidence="5">
    <location>
        <begin position="515"/>
        <end position="524"/>
    </location>
</feature>
<dbReference type="GO" id="GO:0120029">
    <property type="term" value="P:proton export across plasma membrane"/>
    <property type="evidence" value="ECO:0007669"/>
    <property type="project" value="InterPro"/>
</dbReference>
<dbReference type="GO" id="GO:0005886">
    <property type="term" value="C:plasma membrane"/>
    <property type="evidence" value="ECO:0007669"/>
    <property type="project" value="InterPro"/>
</dbReference>
<feature type="transmembrane region" description="Helical" evidence="6">
    <location>
        <begin position="305"/>
        <end position="324"/>
    </location>
</feature>
<dbReference type="Proteomes" id="UP001222932">
    <property type="component" value="Unassembled WGS sequence"/>
</dbReference>
<dbReference type="Gene3D" id="1.20.1530.20">
    <property type="match status" value="1"/>
</dbReference>
<feature type="transmembrane region" description="Helical" evidence="6">
    <location>
        <begin position="12"/>
        <end position="30"/>
    </location>
</feature>
<feature type="transmembrane region" description="Helical" evidence="6">
    <location>
        <begin position="402"/>
        <end position="423"/>
    </location>
</feature>
<feature type="transmembrane region" description="Helical" evidence="6">
    <location>
        <begin position="72"/>
        <end position="93"/>
    </location>
</feature>
<name>A0AAD3YDC0_9TREE</name>
<evidence type="ECO:0000256" key="2">
    <source>
        <dbReference type="ARBA" id="ARBA00022692"/>
    </source>
</evidence>
<keyword evidence="9" id="KW-1185">Reference proteome</keyword>
<dbReference type="InterPro" id="IPR004712">
    <property type="entry name" value="Na+/H+_antiporter_fungi"/>
</dbReference>